<dbReference type="EMBL" id="CADCVW010000079">
    <property type="protein sequence ID" value="CAA9510717.1"/>
    <property type="molecule type" value="Genomic_DNA"/>
</dbReference>
<evidence type="ECO:0000313" key="2">
    <source>
        <dbReference type="EMBL" id="CAA9510717.1"/>
    </source>
</evidence>
<feature type="region of interest" description="Disordered" evidence="1">
    <location>
        <begin position="1"/>
        <end position="157"/>
    </location>
</feature>
<accession>A0A6J4T1D7</accession>
<feature type="compositionally biased region" description="Basic residues" evidence="1">
    <location>
        <begin position="115"/>
        <end position="138"/>
    </location>
</feature>
<feature type="non-terminal residue" evidence="2">
    <location>
        <position position="157"/>
    </location>
</feature>
<protein>
    <submittedName>
        <fullName evidence="2">Uncharacterized protein</fullName>
    </submittedName>
</protein>
<name>A0A6J4T1D7_9SPHN</name>
<feature type="non-terminal residue" evidence="2">
    <location>
        <position position="1"/>
    </location>
</feature>
<sequence length="157" mass="17614">GEELRQHRRREPRPGGLPRAGGPLAHARWRQEEPPRFRRQADPGEPVGDVVRPLRQGTADARRAGEARAGQAQRRRGQYGYRREPESGLLPARAQRSRADPAPRPRVRHDDRARRAGATHHHPLRRGRPRSVALHRRPRLDGRGERQASGGGGGAEL</sequence>
<dbReference type="AlphaFoldDB" id="A0A6J4T1D7"/>
<organism evidence="2">
    <name type="scientific">uncultured Sphingomonadaceae bacterium</name>
    <dbReference type="NCBI Taxonomy" id="169976"/>
    <lineage>
        <taxon>Bacteria</taxon>
        <taxon>Pseudomonadati</taxon>
        <taxon>Pseudomonadota</taxon>
        <taxon>Alphaproteobacteria</taxon>
        <taxon>Sphingomonadales</taxon>
        <taxon>Sphingomonadaceae</taxon>
        <taxon>environmental samples</taxon>
    </lineage>
</organism>
<feature type="compositionally biased region" description="Low complexity" evidence="1">
    <location>
        <begin position="14"/>
        <end position="25"/>
    </location>
</feature>
<evidence type="ECO:0000256" key="1">
    <source>
        <dbReference type="SAM" id="MobiDB-lite"/>
    </source>
</evidence>
<feature type="compositionally biased region" description="Basic and acidic residues" evidence="1">
    <location>
        <begin position="97"/>
        <end position="114"/>
    </location>
</feature>
<feature type="compositionally biased region" description="Basic residues" evidence="1">
    <location>
        <begin position="1"/>
        <end position="11"/>
    </location>
</feature>
<gene>
    <name evidence="2" type="ORF">AVDCRST_MAG39-1945</name>
</gene>
<reference evidence="2" key="1">
    <citation type="submission" date="2020-02" db="EMBL/GenBank/DDBJ databases">
        <authorList>
            <person name="Meier V. D."/>
        </authorList>
    </citation>
    <scope>NUCLEOTIDE SEQUENCE</scope>
    <source>
        <strain evidence="2">AVDCRST_MAG39</strain>
    </source>
</reference>
<feature type="compositionally biased region" description="Basic and acidic residues" evidence="1">
    <location>
        <begin position="29"/>
        <end position="42"/>
    </location>
</feature>
<proteinExistence type="predicted"/>